<keyword evidence="4" id="KW-1185">Reference proteome</keyword>
<dbReference type="RefSeq" id="WP_175526711.1">
    <property type="nucleotide sequence ID" value="NZ_FOOA01000001.1"/>
</dbReference>
<evidence type="ECO:0000313" key="4">
    <source>
        <dbReference type="Proteomes" id="UP000531216"/>
    </source>
</evidence>
<dbReference type="InterPro" id="IPR025232">
    <property type="entry name" value="DUF4174"/>
</dbReference>
<sequence length="135" mass="14216">MAPILMASSIAASAASLDALRWESRVLLIVSSESGAAEAERQEAFLRGRDRDLSERQMTVIAVRGDEVRTLAGRSPTGLSAAALRRDAGLGDAPFVAVLIGLDGGVKWTSPTPASLDEINAVVDAMPMRRAGLDR</sequence>
<proteinExistence type="predicted"/>
<organism evidence="3 4">
    <name type="scientific">Aureimonas phyllosphaerae</name>
    <dbReference type="NCBI Taxonomy" id="1166078"/>
    <lineage>
        <taxon>Bacteria</taxon>
        <taxon>Pseudomonadati</taxon>
        <taxon>Pseudomonadota</taxon>
        <taxon>Alphaproteobacteria</taxon>
        <taxon>Hyphomicrobiales</taxon>
        <taxon>Aurantimonadaceae</taxon>
        <taxon>Aureimonas</taxon>
    </lineage>
</organism>
<name>A0A7W6BMI7_9HYPH</name>
<evidence type="ECO:0000259" key="2">
    <source>
        <dbReference type="Pfam" id="PF13778"/>
    </source>
</evidence>
<reference evidence="3 4" key="1">
    <citation type="submission" date="2020-08" db="EMBL/GenBank/DDBJ databases">
        <title>Genomic Encyclopedia of Type Strains, Phase IV (KMG-IV): sequencing the most valuable type-strain genomes for metagenomic binning, comparative biology and taxonomic classification.</title>
        <authorList>
            <person name="Goeker M."/>
        </authorList>
    </citation>
    <scope>NUCLEOTIDE SEQUENCE [LARGE SCALE GENOMIC DNA]</scope>
    <source>
        <strain evidence="3 4">DSM 25024</strain>
    </source>
</reference>
<dbReference type="Pfam" id="PF13778">
    <property type="entry name" value="DUF4174"/>
    <property type="match status" value="1"/>
</dbReference>
<evidence type="ECO:0000313" key="3">
    <source>
        <dbReference type="EMBL" id="MBB3934729.1"/>
    </source>
</evidence>
<dbReference type="AlphaFoldDB" id="A0A7W6BMI7"/>
<dbReference type="Proteomes" id="UP000531216">
    <property type="component" value="Unassembled WGS sequence"/>
</dbReference>
<gene>
    <name evidence="3" type="ORF">GGR05_000840</name>
</gene>
<protein>
    <recommendedName>
        <fullName evidence="2">DUF4174 domain-containing protein</fullName>
    </recommendedName>
</protein>
<feature type="domain" description="DUF4174" evidence="2">
    <location>
        <begin position="17"/>
        <end position="130"/>
    </location>
</feature>
<evidence type="ECO:0000256" key="1">
    <source>
        <dbReference type="ARBA" id="ARBA00022729"/>
    </source>
</evidence>
<accession>A0A7W6BMI7</accession>
<comment type="caution">
    <text evidence="3">The sequence shown here is derived from an EMBL/GenBank/DDBJ whole genome shotgun (WGS) entry which is preliminary data.</text>
</comment>
<dbReference type="EMBL" id="JACIDO010000001">
    <property type="protein sequence ID" value="MBB3934729.1"/>
    <property type="molecule type" value="Genomic_DNA"/>
</dbReference>
<keyword evidence="1" id="KW-0732">Signal</keyword>